<organism evidence="2 3">
    <name type="scientific">Strongyloides venezuelensis</name>
    <name type="common">Threadworm</name>
    <dbReference type="NCBI Taxonomy" id="75913"/>
    <lineage>
        <taxon>Eukaryota</taxon>
        <taxon>Metazoa</taxon>
        <taxon>Ecdysozoa</taxon>
        <taxon>Nematoda</taxon>
        <taxon>Chromadorea</taxon>
        <taxon>Rhabditida</taxon>
        <taxon>Tylenchina</taxon>
        <taxon>Panagrolaimomorpha</taxon>
        <taxon>Strongyloidoidea</taxon>
        <taxon>Strongyloididae</taxon>
        <taxon>Strongyloides</taxon>
    </lineage>
</organism>
<dbReference type="PANTHER" id="PTHR34932:SF1">
    <property type="entry name" value="TRPL TRANSLOCATION DEFECT PROTEIN 14"/>
    <property type="match status" value="1"/>
</dbReference>
<dbReference type="InterPro" id="IPR038727">
    <property type="entry name" value="NadR/Ttd14_AAA_dom"/>
</dbReference>
<dbReference type="Proteomes" id="UP000035680">
    <property type="component" value="Unassembled WGS sequence"/>
</dbReference>
<dbReference type="PANTHER" id="PTHR34932">
    <property type="entry name" value="TRPL TRANSLOCATION DEFECT PROTEIN 14"/>
    <property type="match status" value="1"/>
</dbReference>
<accession>A0A0K0G153</accession>
<proteinExistence type="predicted"/>
<protein>
    <submittedName>
        <fullName evidence="3">AAA_28 domain-containing protein</fullName>
    </submittedName>
</protein>
<evidence type="ECO:0000313" key="3">
    <source>
        <dbReference type="WBParaSite" id="SVE_1844000.1"/>
    </source>
</evidence>
<keyword evidence="2" id="KW-1185">Reference proteome</keyword>
<dbReference type="InterPro" id="IPR053227">
    <property type="entry name" value="TRPL-trafficking_regulator"/>
</dbReference>
<sequence length="408" mass="47299">MTITTSAVMKEMQILEHKKQTNQIYKVVLTGGPCGGKTTGQERLESFFTSIGWVVLKVPEAATTLMKGGIRFGDLTKEQQYIFQEELVATLLRLETVYFRLAETMVKKSNVLIICDRGAMDPSAYMSKEEWEQLCKNINIDTFHLRETRYNQIVHMVTAADGAEKFYTLTNNQARSESLEDALRQEQLTRKAWIGHPYLDIIDNADCKTFEDKILKMIQVVCKKAGVKAGDRLDKNTRKRKWLVSWYDDNGFDEFVQFAVSHTYLKIGGDEDNIQVRLRKRGNNNKDTYTLTKSQNISGERIETIWQISHREYDNFYRLRDTSRCTLFKTRKCFNYGNQYFHLDIFVPPLPPSCMGKNLMILETYTTKAPFTDKPELPNFMKIVKEITGNKEYSMYNISNLNSKSLNL</sequence>
<reference evidence="3" key="2">
    <citation type="submission" date="2015-08" db="UniProtKB">
        <authorList>
            <consortium name="WormBaseParasite"/>
        </authorList>
    </citation>
    <scope>IDENTIFICATION</scope>
</reference>
<reference evidence="2" key="1">
    <citation type="submission" date="2014-07" db="EMBL/GenBank/DDBJ databases">
        <authorList>
            <person name="Martin A.A"/>
            <person name="De Silva N."/>
        </authorList>
    </citation>
    <scope>NUCLEOTIDE SEQUENCE</scope>
</reference>
<dbReference type="Gene3D" id="3.40.50.300">
    <property type="entry name" value="P-loop containing nucleotide triphosphate hydrolases"/>
    <property type="match status" value="1"/>
</dbReference>
<dbReference type="GO" id="GO:0035091">
    <property type="term" value="F:phosphatidylinositol binding"/>
    <property type="evidence" value="ECO:0007669"/>
    <property type="project" value="TreeGrafter"/>
</dbReference>
<dbReference type="Gene3D" id="2.40.320.10">
    <property type="entry name" value="Hypothetical Protein Pfu-838710-001"/>
    <property type="match status" value="1"/>
</dbReference>
<evidence type="ECO:0000313" key="2">
    <source>
        <dbReference type="Proteomes" id="UP000035680"/>
    </source>
</evidence>
<evidence type="ECO:0000259" key="1">
    <source>
        <dbReference type="Pfam" id="PF13521"/>
    </source>
</evidence>
<dbReference type="InterPro" id="IPR033469">
    <property type="entry name" value="CYTH-like_dom_sf"/>
</dbReference>
<dbReference type="SUPFAM" id="SSF52540">
    <property type="entry name" value="P-loop containing nucleoside triphosphate hydrolases"/>
    <property type="match status" value="1"/>
</dbReference>
<name>A0A0K0G153_STRVS</name>
<dbReference type="SUPFAM" id="SSF55154">
    <property type="entry name" value="CYTH-like phosphatases"/>
    <property type="match status" value="1"/>
</dbReference>
<dbReference type="InterPro" id="IPR027417">
    <property type="entry name" value="P-loop_NTPase"/>
</dbReference>
<dbReference type="WBParaSite" id="SVE_1844000.1">
    <property type="protein sequence ID" value="SVE_1844000.1"/>
    <property type="gene ID" value="SVE_1844000"/>
</dbReference>
<dbReference type="Pfam" id="PF13521">
    <property type="entry name" value="AAA_28"/>
    <property type="match status" value="1"/>
</dbReference>
<dbReference type="GO" id="GO:0005525">
    <property type="term" value="F:GTP binding"/>
    <property type="evidence" value="ECO:0007669"/>
    <property type="project" value="TreeGrafter"/>
</dbReference>
<dbReference type="AlphaFoldDB" id="A0A0K0G153"/>
<dbReference type="GO" id="GO:0045494">
    <property type="term" value="P:photoreceptor cell maintenance"/>
    <property type="evidence" value="ECO:0007669"/>
    <property type="project" value="TreeGrafter"/>
</dbReference>
<feature type="domain" description="NadR/Ttd14 AAA" evidence="1">
    <location>
        <begin position="26"/>
        <end position="203"/>
    </location>
</feature>
<dbReference type="GO" id="GO:0070300">
    <property type="term" value="F:phosphatidic acid binding"/>
    <property type="evidence" value="ECO:0007669"/>
    <property type="project" value="TreeGrafter"/>
</dbReference>